<keyword evidence="5" id="KW-1185">Reference proteome</keyword>
<dbReference type="GO" id="GO:1990423">
    <property type="term" value="C:RZZ complex"/>
    <property type="evidence" value="ECO:0007669"/>
    <property type="project" value="TreeGrafter"/>
</dbReference>
<sequence>MMLITYDLNHYNVSETSNAQRLVQYIVNKDRVTAVSDALEVVKAYSEMTEDTVYLTRLTYLIDHGRQEESLTLLKSLPPVLQVKCGKQLVIGTSLLIHNDYIVFNQQETNRKRLLHTSSSCDILQHLLTLDLAADEQEDFEELLSNLQNIRVLQVEFGEFVSYEDYCNDEKRQRQCKKWLSQRQACVTDKSHCQTRDFGDRKPGLTIPSGHSIYRLAHVVGVKEAVLCGQLAVDAIEEGRMDTALHWCRLLCRHLPTQETARVMFDVAGRLCSLLDSQQHNEAFTDLPCLVTQLASAALTHCSADLLADCLRLCTTTSLANDVLQQCHITDTNLSVQRAGLAEGEGGRDPYTEWAFEDFFHEDGLMLESSQVMSSLYHCAVVSHSVTEPKTDSSLHRLIAAVLPVVTLLKDNGHLSLAVQYYMDTVTTIAQCVASETVGFTDVSQPTQNSKLLQTMMSESLSELTQMTSSLLMKVLGQWPVDHALGVGLLCCLPHRLALDLLQKTTKRIGHRYKHILAVVRVGKDYASLCGDQKTFDVYELLELDAFWGHKLAKCKVSFKSVFCVSLCQVSFKSVFCVSFKGVFGLSHLEKSQLLPQVCRSANVTVTDIRQYCSDYLLEEEGPLMMHLNHLIQQCATVSPGGTASLVADNSHVTSLLSSASELIEGFHNTELLLRGLEKMLTQIDPYDYTRLGFVLEQMSHLSSEPSVKMHQKLLHFLYEYKRVAPISPYECNYSSGGDRQLVIEDTVVPEVAHTRLPFHPLAFGAPWKIISPELDVDTLSVWLPIVFLLELSTDQLYVTAVNNIVHKHLEAVKRTRHSQCQSASPEGAVDASFLDTVHSFLCNITDVQLAVGCSNWVVKELPLGEEKVAAAKWNMDQSLKWLEAATTGLWVVAGDRLCCVVFEDTERENRKEIHRKIFERYRRLTTEQVLAANQLTQPDLLQLTTSPAKLIFHLYQHYSVLTQSLGSRVMCQPDINKIADKIAHANQVNIKKIQLNLIEKWFRSTSQAKQDDLDITLDVTICQTDDMDETEAESNLMRYVYSSYDMGKQGRENKLQEMAES</sequence>
<dbReference type="InterPro" id="IPR055405">
    <property type="entry name" value="ARM_KNTC1_3rd"/>
</dbReference>
<dbReference type="GO" id="GO:0005828">
    <property type="term" value="C:kinetochore microtubule"/>
    <property type="evidence" value="ECO:0007669"/>
    <property type="project" value="TreeGrafter"/>
</dbReference>
<gene>
    <name evidence="4" type="ORF">NP493_82g05009</name>
</gene>
<protein>
    <submittedName>
        <fullName evidence="4">Uncharacterized protein</fullName>
    </submittedName>
</protein>
<dbReference type="GO" id="GO:1903394">
    <property type="term" value="P:protein localization to kinetochore involved in kinetochore assembly"/>
    <property type="evidence" value="ECO:0007669"/>
    <property type="project" value="TreeGrafter"/>
</dbReference>
<feature type="domain" description="KNTC1 third ARM-repeats" evidence="2">
    <location>
        <begin position="466"/>
        <end position="563"/>
    </location>
</feature>
<feature type="domain" description="KNTC1 third ARM-repeats" evidence="2">
    <location>
        <begin position="576"/>
        <end position="697"/>
    </location>
</feature>
<dbReference type="GO" id="GO:0007094">
    <property type="term" value="P:mitotic spindle assembly checkpoint signaling"/>
    <property type="evidence" value="ECO:0007669"/>
    <property type="project" value="TreeGrafter"/>
</dbReference>
<dbReference type="GO" id="GO:0000070">
    <property type="term" value="P:mitotic sister chromatid segregation"/>
    <property type="evidence" value="ECO:0007669"/>
    <property type="project" value="TreeGrafter"/>
</dbReference>
<feature type="domain" description="RZZ complex subunit KNTC1/ROD C-terminal" evidence="1">
    <location>
        <begin position="748"/>
        <end position="1042"/>
    </location>
</feature>
<evidence type="ECO:0000259" key="2">
    <source>
        <dbReference type="Pfam" id="PF24515"/>
    </source>
</evidence>
<dbReference type="Pfam" id="PF24515">
    <property type="entry name" value="ARM_KNTC1_3rd"/>
    <property type="match status" value="2"/>
</dbReference>
<evidence type="ECO:0000313" key="4">
    <source>
        <dbReference type="EMBL" id="KAK2190402.1"/>
    </source>
</evidence>
<dbReference type="InterPro" id="IPR055404">
    <property type="entry name" value="ARM_KNTC1_2nd"/>
</dbReference>
<dbReference type="Proteomes" id="UP001209878">
    <property type="component" value="Unassembled WGS sequence"/>
</dbReference>
<feature type="domain" description="KNTC1 second ARM-repeats" evidence="3">
    <location>
        <begin position="2"/>
        <end position="77"/>
    </location>
</feature>
<proteinExistence type="predicted"/>
<reference evidence="4" key="1">
    <citation type="journal article" date="2023" name="Mol. Biol. Evol.">
        <title>Third-Generation Sequencing Reveals the Adaptive Role of the Epigenome in Three Deep-Sea Polychaetes.</title>
        <authorList>
            <person name="Perez M."/>
            <person name="Aroh O."/>
            <person name="Sun Y."/>
            <person name="Lan Y."/>
            <person name="Juniper S.K."/>
            <person name="Young C.R."/>
            <person name="Angers B."/>
            <person name="Qian P.Y."/>
        </authorList>
    </citation>
    <scope>NUCLEOTIDE SEQUENCE</scope>
    <source>
        <strain evidence="4">R07B-5</strain>
    </source>
</reference>
<accession>A0AAD9P918</accession>
<evidence type="ECO:0000259" key="1">
    <source>
        <dbReference type="Pfam" id="PF10493"/>
    </source>
</evidence>
<dbReference type="Pfam" id="PF10493">
    <property type="entry name" value="Rod_C"/>
    <property type="match status" value="1"/>
</dbReference>
<dbReference type="GO" id="GO:0031267">
    <property type="term" value="F:small GTPase binding"/>
    <property type="evidence" value="ECO:0007669"/>
    <property type="project" value="TreeGrafter"/>
</dbReference>
<dbReference type="Pfam" id="PF24516">
    <property type="entry name" value="ARM_KNTC1_2nd"/>
    <property type="match status" value="1"/>
</dbReference>
<dbReference type="PANTHER" id="PTHR15688">
    <property type="entry name" value="KINETOCHORE-ASSOCIATED PROTEIN 1"/>
    <property type="match status" value="1"/>
</dbReference>
<dbReference type="GO" id="GO:0005737">
    <property type="term" value="C:cytoplasm"/>
    <property type="evidence" value="ECO:0007669"/>
    <property type="project" value="TreeGrafter"/>
</dbReference>
<evidence type="ECO:0000313" key="5">
    <source>
        <dbReference type="Proteomes" id="UP001209878"/>
    </source>
</evidence>
<dbReference type="PANTHER" id="PTHR15688:SF1">
    <property type="entry name" value="KINETOCHORE-ASSOCIATED PROTEIN 1"/>
    <property type="match status" value="1"/>
</dbReference>
<evidence type="ECO:0000259" key="3">
    <source>
        <dbReference type="Pfam" id="PF24516"/>
    </source>
</evidence>
<comment type="caution">
    <text evidence="4">The sequence shown here is derived from an EMBL/GenBank/DDBJ whole genome shotgun (WGS) entry which is preliminary data.</text>
</comment>
<name>A0AAD9P918_RIDPI</name>
<dbReference type="EMBL" id="JAODUO010000081">
    <property type="protein sequence ID" value="KAK2190402.1"/>
    <property type="molecule type" value="Genomic_DNA"/>
</dbReference>
<organism evidence="4 5">
    <name type="scientific">Ridgeia piscesae</name>
    <name type="common">Tubeworm</name>
    <dbReference type="NCBI Taxonomy" id="27915"/>
    <lineage>
        <taxon>Eukaryota</taxon>
        <taxon>Metazoa</taxon>
        <taxon>Spiralia</taxon>
        <taxon>Lophotrochozoa</taxon>
        <taxon>Annelida</taxon>
        <taxon>Polychaeta</taxon>
        <taxon>Sedentaria</taxon>
        <taxon>Canalipalpata</taxon>
        <taxon>Sabellida</taxon>
        <taxon>Siboglinidae</taxon>
        <taxon>Ridgeia</taxon>
    </lineage>
</organism>
<dbReference type="AlphaFoldDB" id="A0AAD9P918"/>
<dbReference type="InterPro" id="IPR019527">
    <property type="entry name" value="RZZ-complex_KNTC1/ROD_C"/>
</dbReference>
<dbReference type="InterPro" id="IPR052802">
    <property type="entry name" value="KNTC1"/>
</dbReference>